<keyword evidence="1" id="KW-0862">Zinc</keyword>
<dbReference type="InterPro" id="IPR036866">
    <property type="entry name" value="RibonucZ/Hydroxyglut_hydro"/>
</dbReference>
<protein>
    <submittedName>
        <fullName evidence="3">Metal-dependent hydrolase</fullName>
    </submittedName>
</protein>
<reference evidence="4" key="1">
    <citation type="journal article" date="2018" name="Sci. Rep.">
        <title>Lignite coal burning seam in the remote Altai Mountains harbors a hydrogen-driven thermophilic microbial community.</title>
        <authorList>
            <person name="Kadnikov V.V."/>
            <person name="Mardanov A.V."/>
            <person name="Ivasenko D.A."/>
            <person name="Antsiferov D.V."/>
            <person name="Beletsky A.V."/>
            <person name="Karnachuk O.V."/>
            <person name="Ravin N.V."/>
        </authorList>
    </citation>
    <scope>NUCLEOTIDE SEQUENCE [LARGE SCALE GENOMIC DNA]</scope>
</reference>
<dbReference type="Proteomes" id="UP000244338">
    <property type="component" value="Unassembled WGS sequence"/>
</dbReference>
<dbReference type="InterPro" id="IPR001279">
    <property type="entry name" value="Metallo-B-lactamas"/>
</dbReference>
<evidence type="ECO:0000313" key="4">
    <source>
        <dbReference type="Proteomes" id="UP000244338"/>
    </source>
</evidence>
<dbReference type="AlphaFoldDB" id="A0A2R6Y0B1"/>
<evidence type="ECO:0000259" key="2">
    <source>
        <dbReference type="SMART" id="SM00849"/>
    </source>
</evidence>
<feature type="domain" description="Metallo-beta-lactamase" evidence="2">
    <location>
        <begin position="14"/>
        <end position="211"/>
    </location>
</feature>
<dbReference type="GO" id="GO:0042781">
    <property type="term" value="F:3'-tRNA processing endoribonuclease activity"/>
    <property type="evidence" value="ECO:0007669"/>
    <property type="project" value="TreeGrafter"/>
</dbReference>
<dbReference type="PANTHER" id="PTHR46018">
    <property type="entry name" value="ZINC PHOSPHODIESTERASE ELAC PROTEIN 1"/>
    <property type="match status" value="1"/>
</dbReference>
<dbReference type="SUPFAM" id="SSF56281">
    <property type="entry name" value="Metallo-hydrolase/oxidoreductase"/>
    <property type="match status" value="1"/>
</dbReference>
<comment type="caution">
    <text evidence="3">The sequence shown here is derived from an EMBL/GenBank/DDBJ whole genome shotgun (WGS) entry which is preliminary data.</text>
</comment>
<dbReference type="Pfam" id="PF12706">
    <property type="entry name" value="Lactamase_B_2"/>
    <property type="match status" value="1"/>
</dbReference>
<sequence>MLGYWGGYPEAGEATSAYLLSYGEKHYLLDCGSGAVAQLFKYVRLKDIESCFISHFHFDHSADLGVLQYAYLMNSYQRKSAAHLTIYAPATPEAHRVLYEDVRGSTMQTIQSDAVVSLDDLTVRFLRTRHPVETLAMRFEGKNGESLVYTADTHDFPELIDFARGAEVLLAESSFYADEDGEVARSSGHLRADEAARLAEAAQVERLYLTHLPHRGLHQDLLTEAKKHFGGRVALVHTGMEITW</sequence>
<keyword evidence="3" id="KW-0378">Hydrolase</keyword>
<evidence type="ECO:0000256" key="1">
    <source>
        <dbReference type="ARBA" id="ARBA00022833"/>
    </source>
</evidence>
<dbReference type="PANTHER" id="PTHR46018:SF4">
    <property type="entry name" value="METALLO-HYDROLASE YHFI-RELATED"/>
    <property type="match status" value="1"/>
</dbReference>
<proteinExistence type="predicted"/>
<dbReference type="CDD" id="cd07716">
    <property type="entry name" value="RNaseZ_short-form-like_MBL-fold"/>
    <property type="match status" value="1"/>
</dbReference>
<gene>
    <name evidence="3" type="ORF">BSOLF_0806</name>
</gene>
<dbReference type="SMART" id="SM00849">
    <property type="entry name" value="Lactamase_B"/>
    <property type="match status" value="1"/>
</dbReference>
<name>A0A2R6Y0B1_9BACL</name>
<accession>A0A2R6Y0B1</accession>
<dbReference type="Gene3D" id="3.60.15.10">
    <property type="entry name" value="Ribonuclease Z/Hydroxyacylglutathione hydrolase-like"/>
    <property type="match status" value="1"/>
</dbReference>
<evidence type="ECO:0000313" key="3">
    <source>
        <dbReference type="EMBL" id="PTQ56113.1"/>
    </source>
</evidence>
<dbReference type="EMBL" id="PEBX01000044">
    <property type="protein sequence ID" value="PTQ56113.1"/>
    <property type="molecule type" value="Genomic_DNA"/>
</dbReference>
<organism evidence="3 4">
    <name type="scientific">Candidatus Carbonibacillus altaicus</name>
    <dbReference type="NCBI Taxonomy" id="2163959"/>
    <lineage>
        <taxon>Bacteria</taxon>
        <taxon>Bacillati</taxon>
        <taxon>Bacillota</taxon>
        <taxon>Bacilli</taxon>
        <taxon>Bacillales</taxon>
        <taxon>Candidatus Carbonibacillus</taxon>
    </lineage>
</organism>